<organism evidence="1 2">
    <name type="scientific">Puccinia graminis f. sp. tritici</name>
    <dbReference type="NCBI Taxonomy" id="56615"/>
    <lineage>
        <taxon>Eukaryota</taxon>
        <taxon>Fungi</taxon>
        <taxon>Dikarya</taxon>
        <taxon>Basidiomycota</taxon>
        <taxon>Pucciniomycotina</taxon>
        <taxon>Pucciniomycetes</taxon>
        <taxon>Pucciniales</taxon>
        <taxon>Pucciniaceae</taxon>
        <taxon>Puccinia</taxon>
    </lineage>
</organism>
<evidence type="ECO:0000313" key="1">
    <source>
        <dbReference type="EMBL" id="KAA1128290.1"/>
    </source>
</evidence>
<dbReference type="EMBL" id="VDEP01000143">
    <property type="protein sequence ID" value="KAA1128290.1"/>
    <property type="molecule type" value="Genomic_DNA"/>
</dbReference>
<gene>
    <name evidence="1" type="ORF">PGTUg99_021840</name>
</gene>
<sequence>MATSLAQSHQCRCLIESDKLCESTKTKLCLALHNLGVITPDFRMSESRCGHHRYQHSTKSLKTARQKILPSPGAVCRLAKEARALARAILKEDQILTTSARTLLHNPKAFTATDAFLLESARLPLFRRLDDPPSTR</sequence>
<evidence type="ECO:0000313" key="2">
    <source>
        <dbReference type="Proteomes" id="UP000325313"/>
    </source>
</evidence>
<accession>A0A5B0RR55</accession>
<protein>
    <submittedName>
        <fullName evidence="1">Uncharacterized protein</fullName>
    </submittedName>
</protein>
<dbReference type="Proteomes" id="UP000325313">
    <property type="component" value="Unassembled WGS sequence"/>
</dbReference>
<reference evidence="1 2" key="1">
    <citation type="submission" date="2019-05" db="EMBL/GenBank/DDBJ databases">
        <title>Emergence of the Ug99 lineage of the wheat stem rust pathogen through somatic hybridization.</title>
        <authorList>
            <person name="Li F."/>
            <person name="Upadhyaya N.M."/>
            <person name="Sperschneider J."/>
            <person name="Matny O."/>
            <person name="Nguyen-Phuc H."/>
            <person name="Mago R."/>
            <person name="Raley C."/>
            <person name="Miller M.E."/>
            <person name="Silverstein K.A.T."/>
            <person name="Henningsen E."/>
            <person name="Hirsch C.D."/>
            <person name="Visser B."/>
            <person name="Pretorius Z.A."/>
            <person name="Steffenson B.J."/>
            <person name="Schwessinger B."/>
            <person name="Dodds P.N."/>
            <person name="Figueroa M."/>
        </authorList>
    </citation>
    <scope>NUCLEOTIDE SEQUENCE [LARGE SCALE GENOMIC DNA]</scope>
    <source>
        <strain evidence="1 2">Ug99</strain>
    </source>
</reference>
<name>A0A5B0RR55_PUCGR</name>
<comment type="caution">
    <text evidence="1">The sequence shown here is derived from an EMBL/GenBank/DDBJ whole genome shotgun (WGS) entry which is preliminary data.</text>
</comment>
<proteinExistence type="predicted"/>
<dbReference type="AlphaFoldDB" id="A0A5B0RR55"/>